<name>A0A8H6Z1W2_9AGAR</name>
<gene>
    <name evidence="2" type="ORF">MVEN_00157700</name>
</gene>
<sequence length="116" mass="12077">MKFLTVILSAATVALATQVTPIVSSYNRSGCSTTPLATWSGTPEDTLCRATPGAVSLNITVGTETNCHMSVFSTSNCDGINGNFTVIPVVNGCWTLPPALLHAGFSSVRILCIRTG</sequence>
<evidence type="ECO:0000256" key="1">
    <source>
        <dbReference type="SAM" id="SignalP"/>
    </source>
</evidence>
<dbReference type="AlphaFoldDB" id="A0A8H6Z1W2"/>
<dbReference type="EMBL" id="JACAZI010000002">
    <property type="protein sequence ID" value="KAF7368361.1"/>
    <property type="molecule type" value="Genomic_DNA"/>
</dbReference>
<dbReference type="Proteomes" id="UP000620124">
    <property type="component" value="Unassembled WGS sequence"/>
</dbReference>
<dbReference type="OrthoDB" id="2937527at2759"/>
<keyword evidence="3" id="KW-1185">Reference proteome</keyword>
<proteinExistence type="predicted"/>
<accession>A0A8H6Z1W2</accession>
<keyword evidence="1" id="KW-0732">Signal</keyword>
<feature type="signal peptide" evidence="1">
    <location>
        <begin position="1"/>
        <end position="16"/>
    </location>
</feature>
<feature type="chain" id="PRO_5034759077" evidence="1">
    <location>
        <begin position="17"/>
        <end position="116"/>
    </location>
</feature>
<reference evidence="2" key="1">
    <citation type="submission" date="2020-05" db="EMBL/GenBank/DDBJ databases">
        <title>Mycena genomes resolve the evolution of fungal bioluminescence.</title>
        <authorList>
            <person name="Tsai I.J."/>
        </authorList>
    </citation>
    <scope>NUCLEOTIDE SEQUENCE</scope>
    <source>
        <strain evidence="2">CCC161011</strain>
    </source>
</reference>
<evidence type="ECO:0000313" key="3">
    <source>
        <dbReference type="Proteomes" id="UP000620124"/>
    </source>
</evidence>
<organism evidence="2 3">
    <name type="scientific">Mycena venus</name>
    <dbReference type="NCBI Taxonomy" id="2733690"/>
    <lineage>
        <taxon>Eukaryota</taxon>
        <taxon>Fungi</taxon>
        <taxon>Dikarya</taxon>
        <taxon>Basidiomycota</taxon>
        <taxon>Agaricomycotina</taxon>
        <taxon>Agaricomycetes</taxon>
        <taxon>Agaricomycetidae</taxon>
        <taxon>Agaricales</taxon>
        <taxon>Marasmiineae</taxon>
        <taxon>Mycenaceae</taxon>
        <taxon>Mycena</taxon>
    </lineage>
</organism>
<comment type="caution">
    <text evidence="2">The sequence shown here is derived from an EMBL/GenBank/DDBJ whole genome shotgun (WGS) entry which is preliminary data.</text>
</comment>
<evidence type="ECO:0000313" key="2">
    <source>
        <dbReference type="EMBL" id="KAF7368361.1"/>
    </source>
</evidence>
<protein>
    <submittedName>
        <fullName evidence="2">Uncharacterized protein</fullName>
    </submittedName>
</protein>